<evidence type="ECO:0000313" key="2">
    <source>
        <dbReference type="Proteomes" id="UP000187455"/>
    </source>
</evidence>
<organism evidence="1 2">
    <name type="scientific">Smittium mucronatum</name>
    <dbReference type="NCBI Taxonomy" id="133383"/>
    <lineage>
        <taxon>Eukaryota</taxon>
        <taxon>Fungi</taxon>
        <taxon>Fungi incertae sedis</taxon>
        <taxon>Zoopagomycota</taxon>
        <taxon>Kickxellomycotina</taxon>
        <taxon>Harpellomycetes</taxon>
        <taxon>Harpellales</taxon>
        <taxon>Legeriomycetaceae</taxon>
        <taxon>Smittium</taxon>
    </lineage>
</organism>
<name>A0A1R0H6A9_9FUNG</name>
<comment type="caution">
    <text evidence="1">The sequence shown here is derived from an EMBL/GenBank/DDBJ whole genome shotgun (WGS) entry which is preliminary data.</text>
</comment>
<dbReference type="AlphaFoldDB" id="A0A1R0H6A9"/>
<gene>
    <name evidence="1" type="ORF">AYI68_g1112</name>
</gene>
<evidence type="ECO:0000313" key="1">
    <source>
        <dbReference type="EMBL" id="OLY84720.1"/>
    </source>
</evidence>
<dbReference type="Proteomes" id="UP000187455">
    <property type="component" value="Unassembled WGS sequence"/>
</dbReference>
<protein>
    <submittedName>
        <fullName evidence="1">Uncharacterized protein</fullName>
    </submittedName>
</protein>
<reference evidence="1 2" key="1">
    <citation type="journal article" date="2016" name="Mol. Biol. Evol.">
        <title>Genome-Wide Survey of Gut Fungi (Harpellales) Reveals the First Horizontally Transferred Ubiquitin Gene from a Mosquito Host.</title>
        <authorList>
            <person name="Wang Y."/>
            <person name="White M.M."/>
            <person name="Kvist S."/>
            <person name="Moncalvo J.M."/>
        </authorList>
    </citation>
    <scope>NUCLEOTIDE SEQUENCE [LARGE SCALE GENOMIC DNA]</scope>
    <source>
        <strain evidence="1 2">ALG-7-W6</strain>
    </source>
</reference>
<accession>A0A1R0H6A9</accession>
<dbReference type="EMBL" id="LSSL01000384">
    <property type="protein sequence ID" value="OLY84720.1"/>
    <property type="molecule type" value="Genomic_DNA"/>
</dbReference>
<proteinExistence type="predicted"/>
<sequence>MANKNNTRYPLYRHINQNTLGILFIKKKKNLSTVTSKPVFRSLNDRRVMEISYIHKKIFEQTWKKGLKVECRKLNDLAIP</sequence>
<keyword evidence="2" id="KW-1185">Reference proteome</keyword>